<accession>A0A0A9FYZ5</accession>
<reference evidence="2" key="2">
    <citation type="journal article" date="2015" name="Data Brief">
        <title>Shoot transcriptome of the giant reed, Arundo donax.</title>
        <authorList>
            <person name="Barrero R.A."/>
            <person name="Guerrero F.D."/>
            <person name="Moolhuijzen P."/>
            <person name="Goolsby J.A."/>
            <person name="Tidwell J."/>
            <person name="Bellgard S.E."/>
            <person name="Bellgard M.I."/>
        </authorList>
    </citation>
    <scope>NUCLEOTIDE SEQUENCE</scope>
    <source>
        <tissue evidence="2">Shoot tissue taken approximately 20 cm above the soil surface</tissue>
    </source>
</reference>
<organism evidence="2">
    <name type="scientific">Arundo donax</name>
    <name type="common">Giant reed</name>
    <name type="synonym">Donax arundinaceus</name>
    <dbReference type="NCBI Taxonomy" id="35708"/>
    <lineage>
        <taxon>Eukaryota</taxon>
        <taxon>Viridiplantae</taxon>
        <taxon>Streptophyta</taxon>
        <taxon>Embryophyta</taxon>
        <taxon>Tracheophyta</taxon>
        <taxon>Spermatophyta</taxon>
        <taxon>Magnoliopsida</taxon>
        <taxon>Liliopsida</taxon>
        <taxon>Poales</taxon>
        <taxon>Poaceae</taxon>
        <taxon>PACMAD clade</taxon>
        <taxon>Arundinoideae</taxon>
        <taxon>Arundineae</taxon>
        <taxon>Arundo</taxon>
    </lineage>
</organism>
<name>A0A0A9FYZ5_ARUDO</name>
<reference evidence="2" key="1">
    <citation type="submission" date="2014-09" db="EMBL/GenBank/DDBJ databases">
        <authorList>
            <person name="Magalhaes I.L.F."/>
            <person name="Oliveira U."/>
            <person name="Santos F.R."/>
            <person name="Vidigal T.H.D.A."/>
            <person name="Brescovit A.D."/>
            <person name="Santos A.J."/>
        </authorList>
    </citation>
    <scope>NUCLEOTIDE SEQUENCE</scope>
    <source>
        <tissue evidence="2">Shoot tissue taken approximately 20 cm above the soil surface</tissue>
    </source>
</reference>
<sequence length="98" mass="10722">MGQQHGRADPLLYMLPGRRRKSLRLQAASLPARSNATVKEEMDDDNDVKPYIPNVLPSHGAVKVEPGEREGKPNISAGKCKHPSGTSSYFFILCSTNS</sequence>
<evidence type="ECO:0000313" key="2">
    <source>
        <dbReference type="EMBL" id="JAE13578.1"/>
    </source>
</evidence>
<feature type="region of interest" description="Disordered" evidence="1">
    <location>
        <begin position="53"/>
        <end position="79"/>
    </location>
</feature>
<dbReference type="AlphaFoldDB" id="A0A0A9FYZ5"/>
<dbReference type="EMBL" id="GBRH01184318">
    <property type="protein sequence ID" value="JAE13578.1"/>
    <property type="molecule type" value="Transcribed_RNA"/>
</dbReference>
<protein>
    <submittedName>
        <fullName evidence="2">Uncharacterized protein</fullName>
    </submittedName>
</protein>
<proteinExistence type="predicted"/>
<evidence type="ECO:0000256" key="1">
    <source>
        <dbReference type="SAM" id="MobiDB-lite"/>
    </source>
</evidence>